<evidence type="ECO:0000313" key="3">
    <source>
        <dbReference type="EMBL" id="KKP45484.1"/>
    </source>
</evidence>
<feature type="domain" description="Glycosyltransferase RgtA/B/C/D-like" evidence="2">
    <location>
        <begin position="143"/>
        <end position="280"/>
    </location>
</feature>
<feature type="transmembrane region" description="Helical" evidence="1">
    <location>
        <begin position="269"/>
        <end position="288"/>
    </location>
</feature>
<keyword evidence="1" id="KW-1133">Transmembrane helix</keyword>
<protein>
    <recommendedName>
        <fullName evidence="2">Glycosyltransferase RgtA/B/C/D-like domain-containing protein</fullName>
    </recommendedName>
</protein>
<keyword evidence="1" id="KW-0812">Transmembrane</keyword>
<feature type="transmembrane region" description="Helical" evidence="1">
    <location>
        <begin position="333"/>
        <end position="353"/>
    </location>
</feature>
<gene>
    <name evidence="3" type="ORF">UR35_C0001G0081</name>
</gene>
<keyword evidence="1" id="KW-0472">Membrane</keyword>
<feature type="transmembrane region" description="Helical" evidence="1">
    <location>
        <begin position="391"/>
        <end position="409"/>
    </location>
</feature>
<dbReference type="Proteomes" id="UP000034778">
    <property type="component" value="Unassembled WGS sequence"/>
</dbReference>
<feature type="transmembrane region" description="Helical" evidence="1">
    <location>
        <begin position="200"/>
        <end position="216"/>
    </location>
</feature>
<feature type="transmembrane region" description="Helical" evidence="1">
    <location>
        <begin position="228"/>
        <end position="257"/>
    </location>
</feature>
<organism evidence="3 4">
    <name type="scientific">Candidatus Woesebacteria bacterium GW2011_GWB1_33_22</name>
    <dbReference type="NCBI Taxonomy" id="1618566"/>
    <lineage>
        <taxon>Bacteria</taxon>
        <taxon>Candidatus Woeseibacteriota</taxon>
    </lineage>
</organism>
<dbReference type="Pfam" id="PF13231">
    <property type="entry name" value="PMT_2"/>
    <property type="match status" value="1"/>
</dbReference>
<evidence type="ECO:0000256" key="1">
    <source>
        <dbReference type="SAM" id="Phobius"/>
    </source>
</evidence>
<evidence type="ECO:0000259" key="2">
    <source>
        <dbReference type="Pfam" id="PF13231"/>
    </source>
</evidence>
<name>A0A0F9ZMR1_9BACT</name>
<accession>A0A0F9ZMR1</accession>
<dbReference type="EMBL" id="LBOW01000001">
    <property type="protein sequence ID" value="KKP45484.1"/>
    <property type="molecule type" value="Genomic_DNA"/>
</dbReference>
<proteinExistence type="predicted"/>
<sequence>MKKSFLIFLLILIIPILFFLIAFKTLGDYGINWDEPFHFRRGQAFLHYFLTGQKNYNDIPKYKALKGTSDSSDFRDSEKHFQEVNNNPYLSDSKFRRSYYQDEDWNGEYHIDIDNTYGHPALNGVLAAFFNKIFYQKIGILDDLESYHLFEITVASLLVFTIAIFMWKEFGIIQSIVSSLVLTTYPLFVGEQHFNIKDPIITCFYSLTLISFYIFIKKQKYFWGILTILFFAMGLSTKLNIIFIIIPLSIWLFFYFYKTKDFLRFLTKFWILLIILPVIVFTILIGSFPTLWKDPILGIKRIIDFYLEVGYSAPSQPQNYYLLKIFNTYPITWIFYTTPIPTIIISIFSLFFVRSLLKSKSFSLLLILSLITIVGRISFFGALSYGGVRLIMEFIPILAMLCGITAGLVYKKLGKLNIYIFILITNIIFIPVIIKLVNIHPNENVFFNKIVGGLAGAKEKNINSWGNSNGNAYYPAILWLNQYAEQNAYLTLPVGSISNIPRFKLRPDISLSPNYWSGPEHKGEYVLELTYDYSPMHWYNLNYLNTVMNPLYEVKVDGVAIAKVWKNDEKYVKEMFKNQKKLIISVNTQKDKKNITITLPKTEKIMKTSFIIPTKNCSLVQTGYVRTSTNNSDWIRENEDIAQNQLKHAELKTLTSNFDFYFVAREAKVIVFEMENGDTCLTKSKSAIVTVLE</sequence>
<feature type="transmembrane region" description="Helical" evidence="1">
    <location>
        <begin position="365"/>
        <end position="385"/>
    </location>
</feature>
<feature type="transmembrane region" description="Helical" evidence="1">
    <location>
        <begin position="172"/>
        <end position="188"/>
    </location>
</feature>
<feature type="transmembrane region" description="Helical" evidence="1">
    <location>
        <begin position="416"/>
        <end position="434"/>
    </location>
</feature>
<dbReference type="AlphaFoldDB" id="A0A0F9ZMR1"/>
<comment type="caution">
    <text evidence="3">The sequence shown here is derived from an EMBL/GenBank/DDBJ whole genome shotgun (WGS) entry which is preliminary data.</text>
</comment>
<dbReference type="STRING" id="1618566.UR35_C0001G0081"/>
<reference evidence="3 4" key="1">
    <citation type="journal article" date="2015" name="Nature">
        <title>rRNA introns, odd ribosomes, and small enigmatic genomes across a large radiation of phyla.</title>
        <authorList>
            <person name="Brown C.T."/>
            <person name="Hug L.A."/>
            <person name="Thomas B.C."/>
            <person name="Sharon I."/>
            <person name="Castelle C.J."/>
            <person name="Singh A."/>
            <person name="Wilkins M.J."/>
            <person name="Williams K.H."/>
            <person name="Banfield J.F."/>
        </authorList>
    </citation>
    <scope>NUCLEOTIDE SEQUENCE [LARGE SCALE GENOMIC DNA]</scope>
</reference>
<feature type="transmembrane region" description="Helical" evidence="1">
    <location>
        <begin position="147"/>
        <end position="166"/>
    </location>
</feature>
<dbReference type="InterPro" id="IPR038731">
    <property type="entry name" value="RgtA/B/C-like"/>
</dbReference>
<evidence type="ECO:0000313" key="4">
    <source>
        <dbReference type="Proteomes" id="UP000034778"/>
    </source>
</evidence>